<reference evidence="1" key="1">
    <citation type="submission" date="2022-11" db="EMBL/GenBank/DDBJ databases">
        <authorList>
            <person name="Petersen C."/>
        </authorList>
    </citation>
    <scope>NUCLEOTIDE SEQUENCE</scope>
    <source>
        <strain evidence="1">IBT 20477</strain>
    </source>
</reference>
<comment type="caution">
    <text evidence="1">The sequence shown here is derived from an EMBL/GenBank/DDBJ whole genome shotgun (WGS) entry which is preliminary data.</text>
</comment>
<evidence type="ECO:0000313" key="1">
    <source>
        <dbReference type="EMBL" id="KAJ5186473.1"/>
    </source>
</evidence>
<proteinExistence type="predicted"/>
<protein>
    <submittedName>
        <fullName evidence="1">Uncharacterized protein</fullName>
    </submittedName>
</protein>
<keyword evidence="2" id="KW-1185">Reference proteome</keyword>
<organism evidence="1 2">
    <name type="scientific">Penicillium cf. viridicatum</name>
    <dbReference type="NCBI Taxonomy" id="2972119"/>
    <lineage>
        <taxon>Eukaryota</taxon>
        <taxon>Fungi</taxon>
        <taxon>Dikarya</taxon>
        <taxon>Ascomycota</taxon>
        <taxon>Pezizomycotina</taxon>
        <taxon>Eurotiomycetes</taxon>
        <taxon>Eurotiomycetidae</taxon>
        <taxon>Eurotiales</taxon>
        <taxon>Aspergillaceae</taxon>
        <taxon>Penicillium</taxon>
    </lineage>
</organism>
<dbReference type="EMBL" id="JAPQKQ010000008">
    <property type="protein sequence ID" value="KAJ5186473.1"/>
    <property type="molecule type" value="Genomic_DNA"/>
</dbReference>
<reference evidence="1" key="2">
    <citation type="journal article" date="2023" name="IMA Fungus">
        <title>Comparative genomic study of the Penicillium genus elucidates a diverse pangenome and 15 lateral gene transfer events.</title>
        <authorList>
            <person name="Petersen C."/>
            <person name="Sorensen T."/>
            <person name="Nielsen M.R."/>
            <person name="Sondergaard T.E."/>
            <person name="Sorensen J.L."/>
            <person name="Fitzpatrick D.A."/>
            <person name="Frisvad J.C."/>
            <person name="Nielsen K.L."/>
        </authorList>
    </citation>
    <scope>NUCLEOTIDE SEQUENCE</scope>
    <source>
        <strain evidence="1">IBT 20477</strain>
    </source>
</reference>
<dbReference type="AlphaFoldDB" id="A0A9W9M2F5"/>
<evidence type="ECO:0000313" key="2">
    <source>
        <dbReference type="Proteomes" id="UP001150942"/>
    </source>
</evidence>
<accession>A0A9W9M2F5</accession>
<gene>
    <name evidence="1" type="ORF">N7449_011237</name>
</gene>
<name>A0A9W9M2F5_9EURO</name>
<dbReference type="Proteomes" id="UP001150942">
    <property type="component" value="Unassembled WGS sequence"/>
</dbReference>
<sequence length="85" mass="9405">MGGGRSGPQGQVSQFADSPSCLAAATFQPCRYLHQLAFAFTDRCHRRADYIVSGWWSQGAANAIVTILPSKERHREFIHQISKAI</sequence>